<feature type="region of interest" description="Disordered" evidence="1">
    <location>
        <begin position="262"/>
        <end position="406"/>
    </location>
</feature>
<feature type="compositionally biased region" description="Basic and acidic residues" evidence="1">
    <location>
        <begin position="280"/>
        <end position="290"/>
    </location>
</feature>
<evidence type="ECO:0000256" key="1">
    <source>
        <dbReference type="SAM" id="MobiDB-lite"/>
    </source>
</evidence>
<organism evidence="2 3">
    <name type="scientific">Penicillium antarcticum</name>
    <dbReference type="NCBI Taxonomy" id="416450"/>
    <lineage>
        <taxon>Eukaryota</taxon>
        <taxon>Fungi</taxon>
        <taxon>Dikarya</taxon>
        <taxon>Ascomycota</taxon>
        <taxon>Pezizomycotina</taxon>
        <taxon>Eurotiomycetes</taxon>
        <taxon>Eurotiomycetidae</taxon>
        <taxon>Eurotiales</taxon>
        <taxon>Aspergillaceae</taxon>
        <taxon>Penicillium</taxon>
    </lineage>
</organism>
<feature type="compositionally biased region" description="Low complexity" evidence="1">
    <location>
        <begin position="395"/>
        <end position="405"/>
    </location>
</feature>
<gene>
    <name evidence="2" type="ORF">PENANT_c022G01031</name>
</gene>
<name>A0A1V6Q022_9EURO</name>
<feature type="compositionally biased region" description="Basic residues" evidence="1">
    <location>
        <begin position="268"/>
        <end position="279"/>
    </location>
</feature>
<dbReference type="AlphaFoldDB" id="A0A1V6Q022"/>
<accession>A0A1V6Q022</accession>
<evidence type="ECO:0000313" key="3">
    <source>
        <dbReference type="Proteomes" id="UP000191672"/>
    </source>
</evidence>
<feature type="region of interest" description="Disordered" evidence="1">
    <location>
        <begin position="25"/>
        <end position="49"/>
    </location>
</feature>
<feature type="compositionally biased region" description="Basic and acidic residues" evidence="1">
    <location>
        <begin position="324"/>
        <end position="336"/>
    </location>
</feature>
<protein>
    <submittedName>
        <fullName evidence="2">Uncharacterized protein</fullName>
    </submittedName>
</protein>
<comment type="caution">
    <text evidence="2">The sequence shown here is derived from an EMBL/GenBank/DDBJ whole genome shotgun (WGS) entry which is preliminary data.</text>
</comment>
<sequence length="505" mass="58551">MPKIRIPDYFKGKANAPFPPFPEYGDKHNKQHYRSHSVSGHGHQFSRDKHPRYVTDLSKEELRKLIDILRIDTTRTMKHEQLIKKQINELPKRIRRERLSSLNRHMCNLHYGVNADVVCDIMELIMREVEYHPRWFKLFPHLTKPLDRLILNKVSAIGGMWIERPDKPVIPDLWSYQENKCHACMVARVASNKNASRNMRVSLLSRTPTRKRHQPRRLMKFVDMCIDQFPEYIDELYGTSSQFAYILKDTRKKCIKAWYNDPANEGKRSRRHRHGSGHPKRSDSKYDPRKVSAQAPPDIASRHPSQQAESDLGGPPSWILRAGSEIEEHSMHRESSIRANDSISSRQREDSVAYRHTSRSLHGTKGYEAGRHHSRSYGQSIKGHKHSTREHCRSDSSPAPSSAIRPPDEVDKLIAMYRNMGMDPYKRRAEGLATYHNDHQASSSVEVPLTHQYTASEYTPSVYSVESEWIDDEVIDWDAHEKQMSKAESEAMTVWSMVCGEANRS</sequence>
<evidence type="ECO:0000313" key="2">
    <source>
        <dbReference type="EMBL" id="OQD82387.1"/>
    </source>
</evidence>
<reference evidence="3" key="1">
    <citation type="journal article" date="2017" name="Nat. Microbiol.">
        <title>Global analysis of biosynthetic gene clusters reveals vast potential of secondary metabolite production in Penicillium species.</title>
        <authorList>
            <person name="Nielsen J.C."/>
            <person name="Grijseels S."/>
            <person name="Prigent S."/>
            <person name="Ji B."/>
            <person name="Dainat J."/>
            <person name="Nielsen K.F."/>
            <person name="Frisvad J.C."/>
            <person name="Workman M."/>
            <person name="Nielsen J."/>
        </authorList>
    </citation>
    <scope>NUCLEOTIDE SEQUENCE [LARGE SCALE GENOMIC DNA]</scope>
    <source>
        <strain evidence="3">IBT 31811</strain>
    </source>
</reference>
<dbReference type="EMBL" id="MDYN01000022">
    <property type="protein sequence ID" value="OQD82387.1"/>
    <property type="molecule type" value="Genomic_DNA"/>
</dbReference>
<dbReference type="Proteomes" id="UP000191672">
    <property type="component" value="Unassembled WGS sequence"/>
</dbReference>
<keyword evidence="3" id="KW-1185">Reference proteome</keyword>
<dbReference type="STRING" id="416450.A0A1V6Q022"/>
<proteinExistence type="predicted"/>